<dbReference type="AlphaFoldDB" id="A0A0G0NX82"/>
<reference evidence="3 4" key="1">
    <citation type="journal article" date="2015" name="Nature">
        <title>rRNA introns, odd ribosomes, and small enigmatic genomes across a large radiation of phyla.</title>
        <authorList>
            <person name="Brown C.T."/>
            <person name="Hug L.A."/>
            <person name="Thomas B.C."/>
            <person name="Sharon I."/>
            <person name="Castelle C.J."/>
            <person name="Singh A."/>
            <person name="Wilkins M.J."/>
            <person name="Williams K.H."/>
            <person name="Banfield J.F."/>
        </authorList>
    </citation>
    <scope>NUCLEOTIDE SEQUENCE [LARGE SCALE GENOMIC DNA]</scope>
</reference>
<dbReference type="Pfam" id="PF13650">
    <property type="entry name" value="Asp_protease_2"/>
    <property type="match status" value="1"/>
</dbReference>
<protein>
    <recommendedName>
        <fullName evidence="2">Peptidase A2 domain-containing protein</fullName>
    </recommendedName>
</protein>
<proteinExistence type="predicted"/>
<accession>A0A0G0NX82</accession>
<dbReference type="GO" id="GO:0006508">
    <property type="term" value="P:proteolysis"/>
    <property type="evidence" value="ECO:0007669"/>
    <property type="project" value="InterPro"/>
</dbReference>
<evidence type="ECO:0000313" key="3">
    <source>
        <dbReference type="EMBL" id="KKQ90469.1"/>
    </source>
</evidence>
<dbReference type="Gene3D" id="2.40.70.10">
    <property type="entry name" value="Acid Proteases"/>
    <property type="match status" value="1"/>
</dbReference>
<keyword evidence="1" id="KW-0378">Hydrolase</keyword>
<evidence type="ECO:0000256" key="1">
    <source>
        <dbReference type="ARBA" id="ARBA00022801"/>
    </source>
</evidence>
<feature type="domain" description="Peptidase A2" evidence="2">
    <location>
        <begin position="23"/>
        <end position="61"/>
    </location>
</feature>
<sequence>MVKESGRLRLEVEITLNKVSGIYQALLDSGADNCLLPKRIGLDLGLKIPKKPSGTSHGVGGEVPVKHTRLNIQIGGYKLKSVICLVLYSR</sequence>
<dbReference type="InterPro" id="IPR021109">
    <property type="entry name" value="Peptidase_aspartic_dom_sf"/>
</dbReference>
<gene>
    <name evidence="3" type="ORF">UT11_C0005G0010</name>
</gene>
<dbReference type="GO" id="GO:0004190">
    <property type="term" value="F:aspartic-type endopeptidase activity"/>
    <property type="evidence" value="ECO:0007669"/>
    <property type="project" value="InterPro"/>
</dbReference>
<dbReference type="EMBL" id="LBVO01000005">
    <property type="protein sequence ID" value="KKQ90469.1"/>
    <property type="molecule type" value="Genomic_DNA"/>
</dbReference>
<evidence type="ECO:0000313" key="4">
    <source>
        <dbReference type="Proteomes" id="UP000033934"/>
    </source>
</evidence>
<name>A0A0G0NX82_9BACT</name>
<comment type="caution">
    <text evidence="3">The sequence shown here is derived from an EMBL/GenBank/DDBJ whole genome shotgun (WGS) entry which is preliminary data.</text>
</comment>
<dbReference type="Proteomes" id="UP000033934">
    <property type="component" value="Unassembled WGS sequence"/>
</dbReference>
<dbReference type="CDD" id="cd05483">
    <property type="entry name" value="retropepsin_like_bacteria"/>
    <property type="match status" value="1"/>
</dbReference>
<evidence type="ECO:0000259" key="2">
    <source>
        <dbReference type="PROSITE" id="PS50175"/>
    </source>
</evidence>
<dbReference type="PROSITE" id="PS50175">
    <property type="entry name" value="ASP_PROT_RETROV"/>
    <property type="match status" value="1"/>
</dbReference>
<dbReference type="SUPFAM" id="SSF50630">
    <property type="entry name" value="Acid proteases"/>
    <property type="match status" value="1"/>
</dbReference>
<organism evidence="3 4">
    <name type="scientific">Berkelbacteria bacterium GW2011_GWA2_38_9</name>
    <dbReference type="NCBI Taxonomy" id="1618334"/>
    <lineage>
        <taxon>Bacteria</taxon>
        <taxon>Candidatus Berkelbacteria</taxon>
    </lineage>
</organism>
<dbReference type="PROSITE" id="PS00141">
    <property type="entry name" value="ASP_PROTEASE"/>
    <property type="match status" value="1"/>
</dbReference>
<dbReference type="InterPro" id="IPR034122">
    <property type="entry name" value="Retropepsin-like_bacterial"/>
</dbReference>
<dbReference type="InterPro" id="IPR001995">
    <property type="entry name" value="Peptidase_A2_cat"/>
</dbReference>
<dbReference type="InterPro" id="IPR001969">
    <property type="entry name" value="Aspartic_peptidase_AS"/>
</dbReference>